<evidence type="ECO:0000256" key="6">
    <source>
        <dbReference type="SAM" id="MobiDB-lite"/>
    </source>
</evidence>
<feature type="domain" description="Plant bHLH transcription factor ACT-like" evidence="7">
    <location>
        <begin position="291"/>
        <end position="353"/>
    </location>
</feature>
<evidence type="ECO:0000256" key="4">
    <source>
        <dbReference type="ARBA" id="ARBA00023242"/>
    </source>
</evidence>
<keyword evidence="3" id="KW-0804">Transcription</keyword>
<evidence type="ECO:0000256" key="3">
    <source>
        <dbReference type="ARBA" id="ARBA00023163"/>
    </source>
</evidence>
<evidence type="ECO:0000259" key="7">
    <source>
        <dbReference type="Pfam" id="PF22754"/>
    </source>
</evidence>
<keyword evidence="5" id="KW-0175">Coiled coil</keyword>
<comment type="subcellular location">
    <subcellularLocation>
        <location evidence="1">Nucleus</location>
    </subcellularLocation>
</comment>
<dbReference type="EMBL" id="QGNW01002572">
    <property type="protein sequence ID" value="RVW17902.1"/>
    <property type="molecule type" value="Genomic_DNA"/>
</dbReference>
<dbReference type="Gene3D" id="4.10.280.10">
    <property type="entry name" value="Helix-loop-helix DNA-binding domain"/>
    <property type="match status" value="1"/>
</dbReference>
<comment type="caution">
    <text evidence="8">The sequence shown here is derived from an EMBL/GenBank/DDBJ whole genome shotgun (WGS) entry which is preliminary data.</text>
</comment>
<dbReference type="InterPro" id="IPR036638">
    <property type="entry name" value="HLH_DNA-bd_sf"/>
</dbReference>
<dbReference type="Pfam" id="PF22754">
    <property type="entry name" value="bHLH-TF_ACT-like_plant"/>
    <property type="match status" value="1"/>
</dbReference>
<evidence type="ECO:0000256" key="1">
    <source>
        <dbReference type="ARBA" id="ARBA00004123"/>
    </source>
</evidence>
<proteinExistence type="predicted"/>
<reference evidence="8 9" key="1">
    <citation type="journal article" date="2018" name="PLoS Genet.">
        <title>Population sequencing reveals clonal diversity and ancestral inbreeding in the grapevine cultivar Chardonnay.</title>
        <authorList>
            <person name="Roach M.J."/>
            <person name="Johnson D.L."/>
            <person name="Bohlmann J."/>
            <person name="van Vuuren H.J."/>
            <person name="Jones S.J."/>
            <person name="Pretorius I.S."/>
            <person name="Schmidt S.A."/>
            <person name="Borneman A.R."/>
        </authorList>
    </citation>
    <scope>NUCLEOTIDE SEQUENCE [LARGE SCALE GENOMIC DNA]</scope>
    <source>
        <strain evidence="9">cv. Chardonnay</strain>
        <tissue evidence="8">Leaf</tissue>
    </source>
</reference>
<gene>
    <name evidence="8" type="primary">BHLH25_2</name>
    <name evidence="8" type="ORF">CK203_093557</name>
</gene>
<organism evidence="8 9">
    <name type="scientific">Vitis vinifera</name>
    <name type="common">Grape</name>
    <dbReference type="NCBI Taxonomy" id="29760"/>
    <lineage>
        <taxon>Eukaryota</taxon>
        <taxon>Viridiplantae</taxon>
        <taxon>Streptophyta</taxon>
        <taxon>Embryophyta</taxon>
        <taxon>Tracheophyta</taxon>
        <taxon>Spermatophyta</taxon>
        <taxon>Magnoliopsida</taxon>
        <taxon>eudicotyledons</taxon>
        <taxon>Gunneridae</taxon>
        <taxon>Pentapetalae</taxon>
        <taxon>rosids</taxon>
        <taxon>Vitales</taxon>
        <taxon>Vitaceae</taxon>
        <taxon>Viteae</taxon>
        <taxon>Vitis</taxon>
    </lineage>
</organism>
<dbReference type="GO" id="GO:0005634">
    <property type="term" value="C:nucleus"/>
    <property type="evidence" value="ECO:0007669"/>
    <property type="project" value="UniProtKB-SubCell"/>
</dbReference>
<dbReference type="Proteomes" id="UP000288805">
    <property type="component" value="Unassembled WGS sequence"/>
</dbReference>
<keyword evidence="4" id="KW-0539">Nucleus</keyword>
<sequence length="369" mass="41421">MIRRSIFEEINKHGELIDGCLIWEMVDRTGKTLAQVEMEDPTFIHQYQMPPFDNSLDGFNFDSFSSESNSSYPSFSPETTPNFCGSTIEYFQAAGVVGRPSKQLKTNSWDSCTAEPITSRKSSSSSVQLISFGNSNLPPPTDTLKFHGHQDKKAKPKNEASSDRNMKFASLISEGSYENQNYSPKSGDRTKRVSSTTRNPLNNHDHVVAGEKAPRKAHPATDKVSVLGEAVKYLKQLQERVKMLEVQTATKTMESVVSVKKSQLCDNDHSSSDQNSDSCSNQTLLEIEARVFNKDVLIRIHCERQKGFTVKILDEIEKLHLTVVNSSSLPFGNYIMVITVVAQMEDEFCMTVEDLVRNLRLAFSTLHMN</sequence>
<evidence type="ECO:0000256" key="5">
    <source>
        <dbReference type="SAM" id="Coils"/>
    </source>
</evidence>
<dbReference type="PANTHER" id="PTHR45959">
    <property type="entry name" value="BHLH TRANSCRIPTION FACTOR"/>
    <property type="match status" value="1"/>
</dbReference>
<dbReference type="InterPro" id="IPR052610">
    <property type="entry name" value="bHLH_transcription_regulator"/>
</dbReference>
<dbReference type="InterPro" id="IPR054502">
    <property type="entry name" value="bHLH-TF_ACT-like_plant"/>
</dbReference>
<name>A0A438C3S6_VITVI</name>
<keyword evidence="2" id="KW-0805">Transcription regulation</keyword>
<feature type="region of interest" description="Disordered" evidence="6">
    <location>
        <begin position="114"/>
        <end position="205"/>
    </location>
</feature>
<feature type="coiled-coil region" evidence="5">
    <location>
        <begin position="227"/>
        <end position="254"/>
    </location>
</feature>
<dbReference type="GO" id="GO:0046983">
    <property type="term" value="F:protein dimerization activity"/>
    <property type="evidence" value="ECO:0007669"/>
    <property type="project" value="InterPro"/>
</dbReference>
<evidence type="ECO:0000313" key="8">
    <source>
        <dbReference type="EMBL" id="RVW17902.1"/>
    </source>
</evidence>
<feature type="compositionally biased region" description="Polar residues" evidence="6">
    <location>
        <begin position="119"/>
        <end position="136"/>
    </location>
</feature>
<feature type="compositionally biased region" description="Basic and acidic residues" evidence="6">
    <location>
        <begin position="144"/>
        <end position="166"/>
    </location>
</feature>
<feature type="compositionally biased region" description="Polar residues" evidence="6">
    <location>
        <begin position="193"/>
        <end position="202"/>
    </location>
</feature>
<evidence type="ECO:0000256" key="2">
    <source>
        <dbReference type="ARBA" id="ARBA00023015"/>
    </source>
</evidence>
<evidence type="ECO:0000313" key="9">
    <source>
        <dbReference type="Proteomes" id="UP000288805"/>
    </source>
</evidence>
<protein>
    <submittedName>
        <fullName evidence="8">Transcription factor bHLH25</fullName>
    </submittedName>
</protein>
<accession>A0A438C3S6</accession>
<dbReference type="AlphaFoldDB" id="A0A438C3S6"/>
<dbReference type="PANTHER" id="PTHR45959:SF2">
    <property type="entry name" value="BHLH TRANSCRIPTION FACTOR"/>
    <property type="match status" value="1"/>
</dbReference>